<keyword evidence="2" id="KW-0732">Signal</keyword>
<organism evidence="4 5">
    <name type="scientific">Cardamine amara subsp. amara</name>
    <dbReference type="NCBI Taxonomy" id="228776"/>
    <lineage>
        <taxon>Eukaryota</taxon>
        <taxon>Viridiplantae</taxon>
        <taxon>Streptophyta</taxon>
        <taxon>Embryophyta</taxon>
        <taxon>Tracheophyta</taxon>
        <taxon>Spermatophyta</taxon>
        <taxon>Magnoliopsida</taxon>
        <taxon>eudicotyledons</taxon>
        <taxon>Gunneridae</taxon>
        <taxon>Pentapetalae</taxon>
        <taxon>rosids</taxon>
        <taxon>malvids</taxon>
        <taxon>Brassicales</taxon>
        <taxon>Brassicaceae</taxon>
        <taxon>Cardamineae</taxon>
        <taxon>Cardamine</taxon>
    </lineage>
</organism>
<dbReference type="EMBL" id="JBANAX010000562">
    <property type="protein sequence ID" value="KAL1203310.1"/>
    <property type="molecule type" value="Genomic_DNA"/>
</dbReference>
<evidence type="ECO:0000259" key="3">
    <source>
        <dbReference type="Pfam" id="PF25884"/>
    </source>
</evidence>
<accession>A0ABD1AP41</accession>
<proteinExistence type="predicted"/>
<feature type="chain" id="PRO_5044740524" evidence="2">
    <location>
        <begin position="25"/>
        <end position="196"/>
    </location>
</feature>
<dbReference type="PANTHER" id="PTHR33976">
    <property type="entry name" value="OS07G0645000 PROTEIN"/>
    <property type="match status" value="1"/>
</dbReference>
<dbReference type="InterPro" id="IPR045285">
    <property type="entry name" value="At5g19230-like"/>
</dbReference>
<keyword evidence="1" id="KW-0472">Membrane</keyword>
<name>A0ABD1AP41_CARAN</name>
<protein>
    <submittedName>
        <fullName evidence="4">GPI-anchored protein</fullName>
    </submittedName>
</protein>
<keyword evidence="1" id="KW-0812">Transmembrane</keyword>
<sequence>MAISKLHLLFLLSVFLSLHRPVLSDEEDALLTRINNYRTSINLTTLTHNKNAECLADEVAGQFKNQPCTNTTGSASVPGSQPGFSNYPNLLNKCRLNITTIKDGEIMPACVPNLDPTLVLTNFTESQYSKNLNDSKFTGIGIGSDDNWIVVILTTNTSEGGFSPASKDNNSGAFAFGVNSLVSSSSVFLLFCFFMF</sequence>
<feature type="transmembrane region" description="Helical" evidence="1">
    <location>
        <begin position="173"/>
        <end position="194"/>
    </location>
</feature>
<keyword evidence="1" id="KW-1133">Transmembrane helix</keyword>
<dbReference type="Pfam" id="PF25884">
    <property type="entry name" value="At5g19230"/>
    <property type="match status" value="1"/>
</dbReference>
<feature type="signal peptide" evidence="2">
    <location>
        <begin position="1"/>
        <end position="24"/>
    </location>
</feature>
<keyword evidence="5" id="KW-1185">Reference proteome</keyword>
<reference evidence="4 5" key="1">
    <citation type="submission" date="2024-04" db="EMBL/GenBank/DDBJ databases">
        <title>Genome assembly C_amara_ONT_v2.</title>
        <authorList>
            <person name="Yant L."/>
            <person name="Moore C."/>
            <person name="Slenker M."/>
        </authorList>
    </citation>
    <scope>NUCLEOTIDE SEQUENCE [LARGE SCALE GENOMIC DNA]</scope>
    <source>
        <tissue evidence="4">Leaf</tissue>
    </source>
</reference>
<evidence type="ECO:0000256" key="2">
    <source>
        <dbReference type="SAM" id="SignalP"/>
    </source>
</evidence>
<dbReference type="PANTHER" id="PTHR33976:SF9">
    <property type="entry name" value="GPI-ANCHORED PROTEIN"/>
    <property type="match status" value="1"/>
</dbReference>
<dbReference type="InterPro" id="IPR059083">
    <property type="entry name" value="At5g19230_dom"/>
</dbReference>
<feature type="domain" description="Uncharacterized GPI-anchored protein At5g19230-like" evidence="3">
    <location>
        <begin position="27"/>
        <end position="153"/>
    </location>
</feature>
<evidence type="ECO:0000256" key="1">
    <source>
        <dbReference type="SAM" id="Phobius"/>
    </source>
</evidence>
<evidence type="ECO:0000313" key="4">
    <source>
        <dbReference type="EMBL" id="KAL1203310.1"/>
    </source>
</evidence>
<evidence type="ECO:0000313" key="5">
    <source>
        <dbReference type="Proteomes" id="UP001558713"/>
    </source>
</evidence>
<dbReference type="Proteomes" id="UP001558713">
    <property type="component" value="Unassembled WGS sequence"/>
</dbReference>
<dbReference type="AlphaFoldDB" id="A0ABD1AP41"/>
<gene>
    <name evidence="4" type="ORF">V5N11_029200</name>
</gene>
<comment type="caution">
    <text evidence="4">The sequence shown here is derived from an EMBL/GenBank/DDBJ whole genome shotgun (WGS) entry which is preliminary data.</text>
</comment>